<feature type="compositionally biased region" description="Basic and acidic residues" evidence="1">
    <location>
        <begin position="360"/>
        <end position="395"/>
    </location>
</feature>
<feature type="transmembrane region" description="Helical" evidence="2">
    <location>
        <begin position="199"/>
        <end position="219"/>
    </location>
</feature>
<evidence type="ECO:0000313" key="4">
    <source>
        <dbReference type="Proteomes" id="UP000688137"/>
    </source>
</evidence>
<feature type="transmembrane region" description="Helical" evidence="2">
    <location>
        <begin position="465"/>
        <end position="482"/>
    </location>
</feature>
<reference evidence="3" key="1">
    <citation type="submission" date="2021-01" db="EMBL/GenBank/DDBJ databases">
        <authorList>
            <consortium name="Genoscope - CEA"/>
            <person name="William W."/>
        </authorList>
    </citation>
    <scope>NUCLEOTIDE SEQUENCE</scope>
</reference>
<feature type="transmembrane region" description="Helical" evidence="2">
    <location>
        <begin position="534"/>
        <end position="558"/>
    </location>
</feature>
<evidence type="ECO:0000313" key="3">
    <source>
        <dbReference type="EMBL" id="CAD8072261.1"/>
    </source>
</evidence>
<feature type="transmembrane region" description="Helical" evidence="2">
    <location>
        <begin position="502"/>
        <end position="522"/>
    </location>
</feature>
<dbReference type="Proteomes" id="UP000688137">
    <property type="component" value="Unassembled WGS sequence"/>
</dbReference>
<protein>
    <recommendedName>
        <fullName evidence="5">Transmembrane protein</fullName>
    </recommendedName>
</protein>
<keyword evidence="2" id="KW-0812">Transmembrane</keyword>
<dbReference type="EMBL" id="CAJJDM010000049">
    <property type="protein sequence ID" value="CAD8072261.1"/>
    <property type="molecule type" value="Genomic_DNA"/>
</dbReference>
<evidence type="ECO:0000256" key="2">
    <source>
        <dbReference type="SAM" id="Phobius"/>
    </source>
</evidence>
<keyword evidence="4" id="KW-1185">Reference proteome</keyword>
<feature type="region of interest" description="Disordered" evidence="1">
    <location>
        <begin position="357"/>
        <end position="395"/>
    </location>
</feature>
<keyword evidence="2" id="KW-1133">Transmembrane helix</keyword>
<keyword evidence="2" id="KW-0472">Membrane</keyword>
<feature type="transmembrane region" description="Helical" evidence="2">
    <location>
        <begin position="440"/>
        <end position="459"/>
    </location>
</feature>
<dbReference type="PANTHER" id="PTHR15332">
    <property type="entry name" value="PROPROTEIN CONVERTASE SUBTILISIN_KEXIN TYPE 5-LIKE"/>
    <property type="match status" value="1"/>
</dbReference>
<dbReference type="PANTHER" id="PTHR15332:SF175">
    <property type="entry name" value="PROPROTEIN CONVERTASE SUBTILISIN_KEXIN TYPE 5-LIKE"/>
    <property type="match status" value="1"/>
</dbReference>
<evidence type="ECO:0000256" key="1">
    <source>
        <dbReference type="SAM" id="MobiDB-lite"/>
    </source>
</evidence>
<name>A0A8S1M326_PARPR</name>
<feature type="compositionally biased region" description="Basic and acidic residues" evidence="1">
    <location>
        <begin position="258"/>
        <end position="268"/>
    </location>
</feature>
<comment type="caution">
    <text evidence="3">The sequence shown here is derived from an EMBL/GenBank/DDBJ whole genome shotgun (WGS) entry which is preliminary data.</text>
</comment>
<gene>
    <name evidence="3" type="ORF">PPRIM_AZ9-3.1.T0490034</name>
</gene>
<dbReference type="AlphaFoldDB" id="A0A8S1M326"/>
<evidence type="ECO:0008006" key="5">
    <source>
        <dbReference type="Google" id="ProtNLM"/>
    </source>
</evidence>
<proteinExistence type="predicted"/>
<feature type="region of interest" description="Disordered" evidence="1">
    <location>
        <begin position="250"/>
        <end position="269"/>
    </location>
</feature>
<accession>A0A8S1M326</accession>
<organism evidence="3 4">
    <name type="scientific">Paramecium primaurelia</name>
    <dbReference type="NCBI Taxonomy" id="5886"/>
    <lineage>
        <taxon>Eukaryota</taxon>
        <taxon>Sar</taxon>
        <taxon>Alveolata</taxon>
        <taxon>Ciliophora</taxon>
        <taxon>Intramacronucleata</taxon>
        <taxon>Oligohymenophorea</taxon>
        <taxon>Peniculida</taxon>
        <taxon>Parameciidae</taxon>
        <taxon>Paramecium</taxon>
    </lineage>
</organism>
<sequence>MQSQLQGISVPNEPLYKVQSNSVNLNFGFLTTKMAGEVTGSKIITKSRLLEEEAEKQDTDYNTSTNFYKFSMTRFIDNPFYADQNFPKNSSGYQAVDPKLIAETQSNITRDSKMNFKFPTLKEIKNNTSIKCISQAQNGEWNANVCKTVQNNGETTCQCESLNPTSVMESLNLIADKAAQVFSLDTLLAFGSFPFYKTVVFYFYIGITGIYIYVVYWGVKVDNEMFAKIHAAQELAEQKLKEEKLKLENIENDPENQEQNKEITENKQEPNFIKQLEEMKENDIPQIESLPKLENNIFKNPRSFQKILLQASLSRINSPQDQIANKIPDSKIFTNIAIQPDVQEDIGSDGLLKKQTSIKNENRLDSQEDFKNSDESDKQQNDKKQESEENKNELQKPKGLKYLTISNSITKVKAYIEYLKFFHQLLQIIYKSDEKKPRGLRASIVYTSILGSLAVLFVFNQPNNLSFTVALALLTAPINKIYQIILEKTLSHKKKIVRSIGAVFMIISAGLISYVMLAGLVMMDSVETANQWSYIFVGTFTLDNLFYCPISLIIQYLIHMEFIRLPIFQKLLDKILDEKAKEFLYGLIEQLGGGEE</sequence>